<protein>
    <submittedName>
        <fullName evidence="2">Uncharacterized protein</fullName>
    </submittedName>
</protein>
<reference evidence="2" key="2">
    <citation type="submission" date="2020-09" db="EMBL/GenBank/DDBJ databases">
        <authorList>
            <person name="Sun Q."/>
            <person name="Zhou Y."/>
        </authorList>
    </citation>
    <scope>NUCLEOTIDE SEQUENCE</scope>
    <source>
        <strain evidence="2">CGMCC 1.15447</strain>
    </source>
</reference>
<dbReference type="AlphaFoldDB" id="A0A916RW46"/>
<gene>
    <name evidence="2" type="ORF">GCM10011507_26280</name>
</gene>
<keyword evidence="3" id="KW-1185">Reference proteome</keyword>
<feature type="compositionally biased region" description="Basic residues" evidence="1">
    <location>
        <begin position="1"/>
        <end position="11"/>
    </location>
</feature>
<dbReference type="EMBL" id="BMJB01000001">
    <property type="protein sequence ID" value="GGA73417.1"/>
    <property type="molecule type" value="Genomic_DNA"/>
</dbReference>
<reference evidence="2" key="1">
    <citation type="journal article" date="2014" name="Int. J. Syst. Evol. Microbiol.">
        <title>Complete genome sequence of Corynebacterium casei LMG S-19264T (=DSM 44701T), isolated from a smear-ripened cheese.</title>
        <authorList>
            <consortium name="US DOE Joint Genome Institute (JGI-PGF)"/>
            <person name="Walter F."/>
            <person name="Albersmeier A."/>
            <person name="Kalinowski J."/>
            <person name="Ruckert C."/>
        </authorList>
    </citation>
    <scope>NUCLEOTIDE SEQUENCE</scope>
    <source>
        <strain evidence="2">CGMCC 1.15447</strain>
    </source>
</reference>
<evidence type="ECO:0000313" key="2">
    <source>
        <dbReference type="EMBL" id="GGA73417.1"/>
    </source>
</evidence>
<evidence type="ECO:0000313" key="3">
    <source>
        <dbReference type="Proteomes" id="UP000648801"/>
    </source>
</evidence>
<comment type="caution">
    <text evidence="2">The sequence shown here is derived from an EMBL/GenBank/DDBJ whole genome shotgun (WGS) entry which is preliminary data.</text>
</comment>
<name>A0A916RW46_9BACT</name>
<accession>A0A916RW46</accession>
<sequence length="111" mass="12508">MDTRNSQKRSPRSSAKSKQNSSGTPAQQPLTAEEKAQFMDFSNDHVARVRAAKTAAQREMESFGDVSEYDVTILHGQLKEEPVVPTQRLWILRMTFSTGRESRTDAARYSS</sequence>
<proteinExistence type="predicted"/>
<evidence type="ECO:0000256" key="1">
    <source>
        <dbReference type="SAM" id="MobiDB-lite"/>
    </source>
</evidence>
<dbReference type="Proteomes" id="UP000648801">
    <property type="component" value="Unassembled WGS sequence"/>
</dbReference>
<feature type="region of interest" description="Disordered" evidence="1">
    <location>
        <begin position="1"/>
        <end position="32"/>
    </location>
</feature>
<feature type="compositionally biased region" description="Polar residues" evidence="1">
    <location>
        <begin position="12"/>
        <end position="30"/>
    </location>
</feature>
<organism evidence="2 3">
    <name type="scientific">Edaphobacter acidisoli</name>
    <dbReference type="NCBI Taxonomy" id="2040573"/>
    <lineage>
        <taxon>Bacteria</taxon>
        <taxon>Pseudomonadati</taxon>
        <taxon>Acidobacteriota</taxon>
        <taxon>Terriglobia</taxon>
        <taxon>Terriglobales</taxon>
        <taxon>Acidobacteriaceae</taxon>
        <taxon>Edaphobacter</taxon>
    </lineage>
</organism>